<feature type="domain" description="K+ potassium transporter C-terminal" evidence="15">
    <location>
        <begin position="505"/>
        <end position="653"/>
    </location>
</feature>
<evidence type="ECO:0000256" key="9">
    <source>
        <dbReference type="ARBA" id="ARBA00022958"/>
    </source>
</evidence>
<dbReference type="InterPro" id="IPR023051">
    <property type="entry name" value="Kup"/>
</dbReference>
<keyword evidence="8 13" id="KW-0769">Symport</keyword>
<evidence type="ECO:0000256" key="1">
    <source>
        <dbReference type="ARBA" id="ARBA00004141"/>
    </source>
</evidence>
<feature type="transmembrane region" description="Helical" evidence="13">
    <location>
        <begin position="165"/>
        <end position="183"/>
    </location>
</feature>
<feature type="transmembrane region" description="Helical" evidence="13">
    <location>
        <begin position="316"/>
        <end position="348"/>
    </location>
</feature>
<dbReference type="RefSeq" id="WP_215349015.1">
    <property type="nucleotide sequence ID" value="NZ_BAAAFE010000001.1"/>
</dbReference>
<evidence type="ECO:0000256" key="7">
    <source>
        <dbReference type="ARBA" id="ARBA00022692"/>
    </source>
</evidence>
<evidence type="ECO:0000256" key="11">
    <source>
        <dbReference type="ARBA" id="ARBA00023065"/>
    </source>
</evidence>
<feature type="transmembrane region" description="Helical" evidence="13">
    <location>
        <begin position="429"/>
        <end position="449"/>
    </location>
</feature>
<keyword evidence="5" id="KW-0997">Cell inner membrane</keyword>
<dbReference type="InterPro" id="IPR053952">
    <property type="entry name" value="K_trans_C"/>
</dbReference>
<keyword evidence="6 13" id="KW-0633">Potassium transport</keyword>
<feature type="transmembrane region" description="Helical" evidence="13">
    <location>
        <begin position="72"/>
        <end position="95"/>
    </location>
</feature>
<keyword evidence="4 13" id="KW-1003">Cell membrane</keyword>
<feature type="transmembrane region" description="Helical" evidence="13">
    <location>
        <begin position="235"/>
        <end position="260"/>
    </location>
</feature>
<evidence type="ECO:0000256" key="6">
    <source>
        <dbReference type="ARBA" id="ARBA00022538"/>
    </source>
</evidence>
<evidence type="ECO:0000256" key="5">
    <source>
        <dbReference type="ARBA" id="ARBA00022519"/>
    </source>
</evidence>
<feature type="transmembrane region" description="Helical" evidence="13">
    <location>
        <begin position="369"/>
        <end position="390"/>
    </location>
</feature>
<organism evidence="16 17">
    <name type="scientific">Sphingopyxis soli</name>
    <dbReference type="NCBI Taxonomy" id="592051"/>
    <lineage>
        <taxon>Bacteria</taxon>
        <taxon>Pseudomonadati</taxon>
        <taxon>Pseudomonadota</taxon>
        <taxon>Alphaproteobacteria</taxon>
        <taxon>Sphingomonadales</taxon>
        <taxon>Sphingomonadaceae</taxon>
        <taxon>Sphingopyxis</taxon>
    </lineage>
</organism>
<comment type="function">
    <text evidence="13">Transport of potassium into the cell. Likely operates as a K(+):H(+) symporter.</text>
</comment>
<sequence>MTAESQQAANGAASASTAAAETVHYGHGHHSDSKLKLAVGAVGVVFGDIGTSPLYAFRETFAGHHSIEADRLHIYGVLSLVFWSMMLVVTFKYVLTIMRADNKGEGGSLALLALISRQSEGKRWTWPIVLLGVFATALFYGDSMITPAMSVLSATEGLQYVSRGFEPYIVPIALAILIGLFAIQSRGTAKVGALFGPIMMLYFTMLAVLGIMHILDHPSIIMHTLNPVNALRFFYYDGFTAFIALGAVVLAVTGAEALYADMGHFGRAPIGLSWLCFVLPALMLNYMGQGAMVLAAEVAPTAQLIQDPFFLMMPEAWRVPVVILALLATIIASQAVISGAFSLTQQAIQLGFMPRLRVEHTSASAQGQIYIPLVNWGLMVMVILLVLFFGSSSNLAAAYGIAVTGAMFIDTCLMSVVLFVLWRWPAWKALPVLAVFFIVDIAYFGANLIKVRDGGWVPLAIGLTIFTLLTTWSRGRKLMQQEMAEGAMPIPVFVKSAANSATRVPGTAVFMTSSSDGVPHALLHNLKHNKVLHERIILLTIKIADVPFVPESKLCQLEALGQGFHRLVLNYGFMQPVDVPEALKRTTGCGGEFKMLETSFFLSRQTLIAASKPGMPIWREKLFAWMLRNSESAMEYFRLPTNRVVELGSQVAI</sequence>
<evidence type="ECO:0000313" key="17">
    <source>
        <dbReference type="Proteomes" id="UP001500738"/>
    </source>
</evidence>
<dbReference type="EMBL" id="BAAAFE010000001">
    <property type="protein sequence ID" value="GAA0860884.1"/>
    <property type="molecule type" value="Genomic_DNA"/>
</dbReference>
<feature type="transmembrane region" description="Helical" evidence="13">
    <location>
        <begin position="37"/>
        <end position="57"/>
    </location>
</feature>
<keyword evidence="3 13" id="KW-0813">Transport</keyword>
<feature type="transmembrane region" description="Helical" evidence="13">
    <location>
        <begin position="195"/>
        <end position="215"/>
    </location>
</feature>
<gene>
    <name evidence="13" type="primary">kup</name>
    <name evidence="16" type="ORF">GCM10009115_01330</name>
</gene>
<dbReference type="HAMAP" id="MF_01522">
    <property type="entry name" value="Kup"/>
    <property type="match status" value="1"/>
</dbReference>
<evidence type="ECO:0000259" key="14">
    <source>
        <dbReference type="Pfam" id="PF02705"/>
    </source>
</evidence>
<evidence type="ECO:0000256" key="2">
    <source>
        <dbReference type="ARBA" id="ARBA00007019"/>
    </source>
</evidence>
<evidence type="ECO:0000256" key="10">
    <source>
        <dbReference type="ARBA" id="ARBA00022989"/>
    </source>
</evidence>
<feature type="transmembrane region" description="Helical" evidence="13">
    <location>
        <begin position="396"/>
        <end position="422"/>
    </location>
</feature>
<reference evidence="16 17" key="1">
    <citation type="journal article" date="2019" name="Int. J. Syst. Evol. Microbiol.">
        <title>The Global Catalogue of Microorganisms (GCM) 10K type strain sequencing project: providing services to taxonomists for standard genome sequencing and annotation.</title>
        <authorList>
            <consortium name="The Broad Institute Genomics Platform"/>
            <consortium name="The Broad Institute Genome Sequencing Center for Infectious Disease"/>
            <person name="Wu L."/>
            <person name="Ma J."/>
        </authorList>
    </citation>
    <scope>NUCLEOTIDE SEQUENCE [LARGE SCALE GENOMIC DNA]</scope>
    <source>
        <strain evidence="16 17">JCM 15910</strain>
    </source>
</reference>
<comment type="subcellular location">
    <subcellularLocation>
        <location evidence="13">Cell membrane</location>
        <topology evidence="13">Multi-pass membrane protein</topology>
    </subcellularLocation>
    <subcellularLocation>
        <location evidence="1">Membrane</location>
        <topology evidence="1">Multi-pass membrane protein</topology>
    </subcellularLocation>
</comment>
<dbReference type="InterPro" id="IPR003855">
    <property type="entry name" value="K+_transporter"/>
</dbReference>
<dbReference type="Proteomes" id="UP001500738">
    <property type="component" value="Unassembled WGS sequence"/>
</dbReference>
<dbReference type="PANTHER" id="PTHR30540">
    <property type="entry name" value="OSMOTIC STRESS POTASSIUM TRANSPORTER"/>
    <property type="match status" value="1"/>
</dbReference>
<proteinExistence type="inferred from homology"/>
<feature type="transmembrane region" description="Helical" evidence="13">
    <location>
        <begin position="124"/>
        <end position="145"/>
    </location>
</feature>
<keyword evidence="12 13" id="KW-0472">Membrane</keyword>
<dbReference type="PANTHER" id="PTHR30540:SF79">
    <property type="entry name" value="LOW AFFINITY POTASSIUM TRANSPORT SYSTEM PROTEIN KUP"/>
    <property type="match status" value="1"/>
</dbReference>
<evidence type="ECO:0000313" key="16">
    <source>
        <dbReference type="EMBL" id="GAA0860884.1"/>
    </source>
</evidence>
<keyword evidence="10 13" id="KW-1133">Transmembrane helix</keyword>
<evidence type="ECO:0000256" key="3">
    <source>
        <dbReference type="ARBA" id="ARBA00022448"/>
    </source>
</evidence>
<comment type="catalytic activity">
    <reaction evidence="13">
        <text>K(+)(in) + H(+)(in) = K(+)(out) + H(+)(out)</text>
        <dbReference type="Rhea" id="RHEA:28490"/>
        <dbReference type="ChEBI" id="CHEBI:15378"/>
        <dbReference type="ChEBI" id="CHEBI:29103"/>
    </reaction>
</comment>
<keyword evidence="11 13" id="KW-0406">Ion transport</keyword>
<protein>
    <recommendedName>
        <fullName evidence="13">Probable potassium transport system protein Kup</fullName>
    </recommendedName>
</protein>
<feature type="domain" description="K+ potassium transporter integral membrane" evidence="14">
    <location>
        <begin position="38"/>
        <end position="495"/>
    </location>
</feature>
<keyword evidence="7 13" id="KW-0812">Transmembrane</keyword>
<evidence type="ECO:0000256" key="8">
    <source>
        <dbReference type="ARBA" id="ARBA00022847"/>
    </source>
</evidence>
<comment type="similarity">
    <text evidence="2 13">Belongs to the HAK/KUP transporter (TC 2.A.72) family.</text>
</comment>
<evidence type="ECO:0000256" key="4">
    <source>
        <dbReference type="ARBA" id="ARBA00022475"/>
    </source>
</evidence>
<comment type="caution">
    <text evidence="16">The sequence shown here is derived from an EMBL/GenBank/DDBJ whole genome shotgun (WGS) entry which is preliminary data.</text>
</comment>
<dbReference type="InterPro" id="IPR053951">
    <property type="entry name" value="K_trans_N"/>
</dbReference>
<evidence type="ECO:0000256" key="12">
    <source>
        <dbReference type="ARBA" id="ARBA00023136"/>
    </source>
</evidence>
<accession>A0ABN1LVI9</accession>
<dbReference type="Pfam" id="PF02705">
    <property type="entry name" value="K_trans"/>
    <property type="match status" value="1"/>
</dbReference>
<dbReference type="Pfam" id="PF22776">
    <property type="entry name" value="K_trans_C"/>
    <property type="match status" value="1"/>
</dbReference>
<keyword evidence="9 13" id="KW-0630">Potassium</keyword>
<evidence type="ECO:0000259" key="15">
    <source>
        <dbReference type="Pfam" id="PF22776"/>
    </source>
</evidence>
<feature type="transmembrane region" description="Helical" evidence="13">
    <location>
        <begin position="272"/>
        <end position="296"/>
    </location>
</feature>
<evidence type="ECO:0000256" key="13">
    <source>
        <dbReference type="HAMAP-Rule" id="MF_01522"/>
    </source>
</evidence>
<feature type="transmembrane region" description="Helical" evidence="13">
    <location>
        <begin position="455"/>
        <end position="473"/>
    </location>
</feature>
<name>A0ABN1LVI9_9SPHN</name>
<keyword evidence="17" id="KW-1185">Reference proteome</keyword>